<reference evidence="2 3" key="1">
    <citation type="submission" date="2018-05" db="EMBL/GenBank/DDBJ databases">
        <title>Reference genomes for bee gut microbiota database.</title>
        <authorList>
            <person name="Ellegaard K.M."/>
        </authorList>
    </citation>
    <scope>NUCLEOTIDE SEQUENCE [LARGE SCALE GENOMIC DNA]</scope>
    <source>
        <strain evidence="2 3">ESL0167</strain>
    </source>
</reference>
<organism evidence="2 3">
    <name type="scientific">Frischella perrara</name>
    <dbReference type="NCBI Taxonomy" id="1267021"/>
    <lineage>
        <taxon>Bacteria</taxon>
        <taxon>Pseudomonadati</taxon>
        <taxon>Pseudomonadota</taxon>
        <taxon>Gammaproteobacteria</taxon>
        <taxon>Orbales</taxon>
        <taxon>Orbaceae</taxon>
        <taxon>Frischella</taxon>
    </lineage>
</organism>
<dbReference type="Pfam" id="PF13643">
    <property type="entry name" value="DUF4145"/>
    <property type="match status" value="1"/>
</dbReference>
<dbReference type="Proteomes" id="UP000247838">
    <property type="component" value="Unassembled WGS sequence"/>
</dbReference>
<dbReference type="AlphaFoldDB" id="A0A318MRU3"/>
<evidence type="ECO:0000313" key="3">
    <source>
        <dbReference type="Proteomes" id="UP000247838"/>
    </source>
</evidence>
<accession>A0A318MRU3</accession>
<sequence length="240" mass="27879">MMPFSRVCPFCNVLSTITKSDIQSASDFFYRDFADDTIYGLQTHVITCPSPECNKAEVFVQKWDTNNGEIIPKTFINFECLIRRWELEPEANVKVFPNYVPESILQDYKEAKLIVNISPKASATISRRCLQTMIRDFWAIKDKKSLHHEIEAIKDKIDTNMYDAIMALKSIGNIGAHPEKDINIIVDVEPGEAEELVWLIETLIEDWYMVRHDRENRISKIKSINTEKQLERKIDPYSTN</sequence>
<feature type="domain" description="DUF4145" evidence="1">
    <location>
        <begin position="109"/>
        <end position="182"/>
    </location>
</feature>
<dbReference type="InterPro" id="IPR025285">
    <property type="entry name" value="DUF4145"/>
</dbReference>
<gene>
    <name evidence="2" type="ORF">DKK76_05015</name>
</gene>
<evidence type="ECO:0000313" key="2">
    <source>
        <dbReference type="EMBL" id="PXY95520.1"/>
    </source>
</evidence>
<dbReference type="EMBL" id="QGLM01000012">
    <property type="protein sequence ID" value="PXY95520.1"/>
    <property type="molecule type" value="Genomic_DNA"/>
</dbReference>
<comment type="caution">
    <text evidence="2">The sequence shown here is derived from an EMBL/GenBank/DDBJ whole genome shotgun (WGS) entry which is preliminary data.</text>
</comment>
<protein>
    <recommendedName>
        <fullName evidence="1">DUF4145 domain-containing protein</fullName>
    </recommendedName>
</protein>
<name>A0A318MRU3_FRIPE</name>
<proteinExistence type="predicted"/>
<evidence type="ECO:0000259" key="1">
    <source>
        <dbReference type="Pfam" id="PF13643"/>
    </source>
</evidence>